<dbReference type="InterPro" id="IPR000073">
    <property type="entry name" value="AB_hydrolase_1"/>
</dbReference>
<dbReference type="GO" id="GO:0016746">
    <property type="term" value="F:acyltransferase activity"/>
    <property type="evidence" value="ECO:0007669"/>
    <property type="project" value="UniProtKB-KW"/>
</dbReference>
<evidence type="ECO:0000256" key="3">
    <source>
        <dbReference type="ARBA" id="ARBA00022679"/>
    </source>
</evidence>
<dbReference type="InterPro" id="IPR010125">
    <property type="entry name" value="PHA_synth_III_C"/>
</dbReference>
<name>A0A934VR36_9BACT</name>
<evidence type="ECO:0000256" key="6">
    <source>
        <dbReference type="ARBA" id="ARBA00033356"/>
    </source>
</evidence>
<evidence type="ECO:0000259" key="7">
    <source>
        <dbReference type="Pfam" id="PF00561"/>
    </source>
</evidence>
<gene>
    <name evidence="8" type="primary">phaC</name>
    <name evidence="8" type="ORF">JIN87_11700</name>
</gene>
<dbReference type="AlphaFoldDB" id="A0A934VR36"/>
<accession>A0A934VR36</accession>
<dbReference type="InterPro" id="IPR051321">
    <property type="entry name" value="PHA/PHB_synthase"/>
</dbReference>
<feature type="domain" description="AB hydrolase-1" evidence="7">
    <location>
        <begin position="96"/>
        <end position="341"/>
    </location>
</feature>
<dbReference type="EMBL" id="JAENIL010000019">
    <property type="protein sequence ID" value="MBK1877535.1"/>
    <property type="molecule type" value="Genomic_DNA"/>
</dbReference>
<dbReference type="PANTHER" id="PTHR36837">
    <property type="entry name" value="POLY(3-HYDROXYALKANOATE) POLYMERASE SUBUNIT PHAC"/>
    <property type="match status" value="1"/>
</dbReference>
<dbReference type="Pfam" id="PF00561">
    <property type="entry name" value="Abhydrolase_1"/>
    <property type="match status" value="1"/>
</dbReference>
<organism evidence="8 9">
    <name type="scientific">Pelagicoccus mobilis</name>
    <dbReference type="NCBI Taxonomy" id="415221"/>
    <lineage>
        <taxon>Bacteria</taxon>
        <taxon>Pseudomonadati</taxon>
        <taxon>Verrucomicrobiota</taxon>
        <taxon>Opitutia</taxon>
        <taxon>Puniceicoccales</taxon>
        <taxon>Pelagicoccaceae</taxon>
        <taxon>Pelagicoccus</taxon>
    </lineage>
</organism>
<comment type="pathway">
    <text evidence="1">Biopolymer metabolism; poly-(R)-3-hydroxybutanoate biosynthesis.</text>
</comment>
<evidence type="ECO:0000313" key="8">
    <source>
        <dbReference type="EMBL" id="MBK1877535.1"/>
    </source>
</evidence>
<reference evidence="8" key="1">
    <citation type="submission" date="2021-01" db="EMBL/GenBank/DDBJ databases">
        <title>Modified the classification status of verrucomicrobia.</title>
        <authorList>
            <person name="Feng X."/>
        </authorList>
    </citation>
    <scope>NUCLEOTIDE SEQUENCE</scope>
    <source>
        <strain evidence="8">KCTC 13126</strain>
    </source>
</reference>
<dbReference type="Proteomes" id="UP000617628">
    <property type="component" value="Unassembled WGS sequence"/>
</dbReference>
<dbReference type="Gene3D" id="3.40.50.1820">
    <property type="entry name" value="alpha/beta hydrolase"/>
    <property type="match status" value="1"/>
</dbReference>
<evidence type="ECO:0000313" key="9">
    <source>
        <dbReference type="Proteomes" id="UP000617628"/>
    </source>
</evidence>
<dbReference type="GO" id="GO:0042619">
    <property type="term" value="P:poly-hydroxybutyrate biosynthetic process"/>
    <property type="evidence" value="ECO:0007669"/>
    <property type="project" value="UniProtKB-KW"/>
</dbReference>
<dbReference type="RefSeq" id="WP_200355748.1">
    <property type="nucleotide sequence ID" value="NZ_JAENIL010000019.1"/>
</dbReference>
<proteinExistence type="predicted"/>
<evidence type="ECO:0000256" key="1">
    <source>
        <dbReference type="ARBA" id="ARBA00004683"/>
    </source>
</evidence>
<evidence type="ECO:0000256" key="5">
    <source>
        <dbReference type="ARBA" id="ARBA00023315"/>
    </source>
</evidence>
<keyword evidence="5" id="KW-0012">Acyltransferase</keyword>
<dbReference type="InterPro" id="IPR029058">
    <property type="entry name" value="AB_hydrolase_fold"/>
</dbReference>
<dbReference type="NCBIfam" id="TIGR01836">
    <property type="entry name" value="PHA_synth_III_C"/>
    <property type="match status" value="1"/>
</dbReference>
<dbReference type="SUPFAM" id="SSF53474">
    <property type="entry name" value="alpha/beta-Hydrolases"/>
    <property type="match status" value="1"/>
</dbReference>
<sequence length="363" mass="41394">MVSSSDQEFDVLAWQKSLVEESFANMRRMAALPFLHEKAQKVRKGVTPKEVVYEEDKLKVYRYIGKGPIKHKTPLVIVFALVNRPYIVDLKEGRSVVANFVDAGFDTYLIDWGRPNQSDRFLTTDDYVNGYIKNCIDYVNERCGTKQANVLGYCMGGTLSTMFTALHQDVVKNLILLATGIDFATREGLINLWADEKHFDVDAFVDTVGNVPAEFLQQAFLMLKPVQNLIEKPLSFWENIENDRFVDDFLHMETWLNDNIAVPGEVYREFAKYLFQKNLLTQNKFPVGKHIVDLRKITCPVLNLMATNDDLVPPAQSEPLNKLISSKDEKIIKFKAGHIGLAVGGKAQKQLWPEVVDWLAERD</sequence>
<comment type="caution">
    <text evidence="8">The sequence shown here is derived from an EMBL/GenBank/DDBJ whole genome shotgun (WGS) entry which is preliminary data.</text>
</comment>
<keyword evidence="9" id="KW-1185">Reference proteome</keyword>
<keyword evidence="3" id="KW-0808">Transferase</keyword>
<protein>
    <recommendedName>
        <fullName evidence="2">Poly(3-hydroxyalkanoate) polymerase subunit PhaC</fullName>
    </recommendedName>
    <alternativeName>
        <fullName evidence="6">PHB synthase subunit PhaC</fullName>
    </alternativeName>
</protein>
<evidence type="ECO:0000256" key="4">
    <source>
        <dbReference type="ARBA" id="ARBA00022752"/>
    </source>
</evidence>
<dbReference type="PANTHER" id="PTHR36837:SF2">
    <property type="entry name" value="POLY(3-HYDROXYALKANOATE) POLYMERASE SUBUNIT PHAC"/>
    <property type="match status" value="1"/>
</dbReference>
<keyword evidence="4" id="KW-0583">PHB biosynthesis</keyword>
<evidence type="ECO:0000256" key="2">
    <source>
        <dbReference type="ARBA" id="ARBA00019065"/>
    </source>
</evidence>